<organism evidence="1 2">
    <name type="scientific">Alteromonas lipolytica</name>
    <dbReference type="NCBI Taxonomy" id="1856405"/>
    <lineage>
        <taxon>Bacteria</taxon>
        <taxon>Pseudomonadati</taxon>
        <taxon>Pseudomonadota</taxon>
        <taxon>Gammaproteobacteria</taxon>
        <taxon>Alteromonadales</taxon>
        <taxon>Alteromonadaceae</taxon>
        <taxon>Alteromonas/Salinimonas group</taxon>
        <taxon>Alteromonas</taxon>
    </lineage>
</organism>
<comment type="caution">
    <text evidence="1">The sequence shown here is derived from an EMBL/GenBank/DDBJ whole genome shotgun (WGS) entry which is preliminary data.</text>
</comment>
<evidence type="ECO:0000313" key="1">
    <source>
        <dbReference type="EMBL" id="OFI36398.1"/>
    </source>
</evidence>
<evidence type="ECO:0008006" key="3">
    <source>
        <dbReference type="Google" id="ProtNLM"/>
    </source>
</evidence>
<dbReference type="InterPro" id="IPR021431">
    <property type="entry name" value="DUF3080"/>
</dbReference>
<evidence type="ECO:0000313" key="2">
    <source>
        <dbReference type="Proteomes" id="UP000176037"/>
    </source>
</evidence>
<sequence length="273" mass="31043">MNLTRFYQLQQCELGNVVAQRNTALGKVQHLSQRLIYEQHLLAALTDCMNFVRSKKDEDHQELLATLNAWHSLKQQAYPLHWANMLLLSDETRAAFNRPRADLLYGEQIDIAGQLALFKQLSDAATPSARIENLEVTLQAIGVTRLPASVWQAQQYLATVLPDLTQQLDPALAAVACPDGSASEQANILRNVFYLFFIERIQPVGGRINDFNYQFEALLSSWQNAASLPQPFRKFMQQQQAYFVSYQQAVQAHVKLWQRFLSRCHLSPTAPRG</sequence>
<dbReference type="Proteomes" id="UP000176037">
    <property type="component" value="Unassembled WGS sequence"/>
</dbReference>
<dbReference type="Pfam" id="PF11279">
    <property type="entry name" value="DUF3080"/>
    <property type="match status" value="1"/>
</dbReference>
<dbReference type="AlphaFoldDB" id="A0A1E8FLA4"/>
<accession>A0A1E8FLA4</accession>
<keyword evidence="2" id="KW-1185">Reference proteome</keyword>
<protein>
    <recommendedName>
        <fullName evidence="3">DUF3080 domain-containing protein</fullName>
    </recommendedName>
</protein>
<gene>
    <name evidence="1" type="ORF">BFC17_00515</name>
</gene>
<dbReference type="EMBL" id="MJIC01000001">
    <property type="protein sequence ID" value="OFI36398.1"/>
    <property type="molecule type" value="Genomic_DNA"/>
</dbReference>
<name>A0A1E8FLA4_9ALTE</name>
<reference evidence="1 2" key="1">
    <citation type="submission" date="2016-09" db="EMBL/GenBank/DDBJ databases">
        <title>Alteromonas lipolytica, a new species isolated from sea water.</title>
        <authorList>
            <person name="Wu Y.-H."/>
            <person name="Cheng H."/>
            <person name="Xu X.-W."/>
        </authorList>
    </citation>
    <scope>NUCLEOTIDE SEQUENCE [LARGE SCALE GENOMIC DNA]</scope>
    <source>
        <strain evidence="1 2">JW12</strain>
    </source>
</reference>
<proteinExistence type="predicted"/>
<dbReference type="STRING" id="1856405.BFC17_00515"/>